<dbReference type="SUPFAM" id="SSF49464">
    <property type="entry name" value="Carboxypeptidase regulatory domain-like"/>
    <property type="match status" value="1"/>
</dbReference>
<name>A0A975CNM2_9FLAO</name>
<evidence type="ECO:0000313" key="2">
    <source>
        <dbReference type="Proteomes" id="UP000663920"/>
    </source>
</evidence>
<dbReference type="Proteomes" id="UP000663920">
    <property type="component" value="Chromosome"/>
</dbReference>
<dbReference type="AlphaFoldDB" id="A0A975CNM2"/>
<evidence type="ECO:0000313" key="1">
    <source>
        <dbReference type="EMBL" id="QTE22928.1"/>
    </source>
</evidence>
<dbReference type="Pfam" id="PF13715">
    <property type="entry name" value="CarbopepD_reg_2"/>
    <property type="match status" value="1"/>
</dbReference>
<keyword evidence="2" id="KW-1185">Reference proteome</keyword>
<dbReference type="EMBL" id="CP071869">
    <property type="protein sequence ID" value="QTE22928.1"/>
    <property type="molecule type" value="Genomic_DNA"/>
</dbReference>
<reference evidence="1 2" key="1">
    <citation type="submission" date="2021-03" db="EMBL/GenBank/DDBJ databases">
        <title>Complete genome of Polaribacter_sp.SM13.</title>
        <authorList>
            <person name="Jeong S.W."/>
            <person name="Bae J.W."/>
        </authorList>
    </citation>
    <scope>NUCLEOTIDE SEQUENCE [LARGE SCALE GENOMIC DNA]</scope>
    <source>
        <strain evidence="1 2">SM13</strain>
    </source>
</reference>
<keyword evidence="1" id="KW-0378">Hydrolase</keyword>
<dbReference type="RefSeq" id="WP_208078945.1">
    <property type="nucleotide sequence ID" value="NZ_CP071869.1"/>
</dbReference>
<dbReference type="GO" id="GO:0004180">
    <property type="term" value="F:carboxypeptidase activity"/>
    <property type="evidence" value="ECO:0007669"/>
    <property type="project" value="UniProtKB-KW"/>
</dbReference>
<keyword evidence="1" id="KW-0645">Protease</keyword>
<organism evidence="1 2">
    <name type="scientific">Polaribacter cellanae</name>
    <dbReference type="NCBI Taxonomy" id="2818493"/>
    <lineage>
        <taxon>Bacteria</taxon>
        <taxon>Pseudomonadati</taxon>
        <taxon>Bacteroidota</taxon>
        <taxon>Flavobacteriia</taxon>
        <taxon>Flavobacteriales</taxon>
        <taxon>Flavobacteriaceae</taxon>
    </lineage>
</organism>
<sequence length="266" mass="30804">MKRTLPILFISISFTCFSQKNKMLFFGKIIDSSNVVKNVHIINLQTKRGTFSNEAGVFEILASENDTLQISSIGFKTKKIKVENFHFREKINFISIQKEIYTLNEFTLKRHNLIGTLSLDIKSVPKDYKADLVQKLVSDIKKIDYNAISKMPVKLDEIHLSKPTVAKLPNYFEGFGPRFGGGSSNNDKSLKEELEKKKNIPEEILKEFGDYFFFVELKIPKESYYNFITYCSYKGIFKLYKNKQTLKVLEILKAESVSYLKLLNKE</sequence>
<protein>
    <submittedName>
        <fullName evidence="1">Carboxypeptidase-like regulatory domain-containing protein</fullName>
    </submittedName>
</protein>
<accession>A0A975CNM2</accession>
<proteinExistence type="predicted"/>
<dbReference type="InterPro" id="IPR008969">
    <property type="entry name" value="CarboxyPept-like_regulatory"/>
</dbReference>
<gene>
    <name evidence="1" type="ORF">J3359_01245</name>
</gene>
<dbReference type="KEGG" id="pcea:J3359_01245"/>
<keyword evidence="1" id="KW-0121">Carboxypeptidase</keyword>